<comment type="caution">
    <text evidence="2">The sequence shown here is derived from an EMBL/GenBank/DDBJ whole genome shotgun (WGS) entry which is preliminary data.</text>
</comment>
<protein>
    <submittedName>
        <fullName evidence="2">Uncharacterized protein</fullName>
    </submittedName>
</protein>
<dbReference type="AlphaFoldDB" id="A0AA39WZN3"/>
<accession>A0AA39WZN3</accession>
<gene>
    <name evidence="2" type="ORF">B0T14DRAFT_565458</name>
</gene>
<dbReference type="EMBL" id="JAULSU010000003">
    <property type="protein sequence ID" value="KAK0624165.1"/>
    <property type="molecule type" value="Genomic_DNA"/>
</dbReference>
<sequence>MPRDQDACYYLEWGNKSSLEYQCNVIVSIFELLEVLPVVEASCLFAAPGTAYKHLKSIPHSLRMATAPPSATTPPPPYTPLDSDSDPDSTFRSIIISMLQSRHHKFGFLIYRISYDDDD</sequence>
<reference evidence="2" key="1">
    <citation type="submission" date="2023-06" db="EMBL/GenBank/DDBJ databases">
        <title>Genome-scale phylogeny and comparative genomics of the fungal order Sordariales.</title>
        <authorList>
            <consortium name="Lawrence Berkeley National Laboratory"/>
            <person name="Hensen N."/>
            <person name="Bonometti L."/>
            <person name="Westerberg I."/>
            <person name="Brannstrom I.O."/>
            <person name="Guillou S."/>
            <person name="Cros-Aarteil S."/>
            <person name="Calhoun S."/>
            <person name="Haridas S."/>
            <person name="Kuo A."/>
            <person name="Mondo S."/>
            <person name="Pangilinan J."/>
            <person name="Riley R."/>
            <person name="Labutti K."/>
            <person name="Andreopoulos B."/>
            <person name="Lipzen A."/>
            <person name="Chen C."/>
            <person name="Yanf M."/>
            <person name="Daum C."/>
            <person name="Ng V."/>
            <person name="Clum A."/>
            <person name="Steindorff A."/>
            <person name="Ohm R."/>
            <person name="Martin F."/>
            <person name="Silar P."/>
            <person name="Natvig D."/>
            <person name="Lalanne C."/>
            <person name="Gautier V."/>
            <person name="Ament-Velasquez S.L."/>
            <person name="Kruys A."/>
            <person name="Hutchinson M.I."/>
            <person name="Powell A.J."/>
            <person name="Barry K."/>
            <person name="Miller A.N."/>
            <person name="Grigoriev I.V."/>
            <person name="Debuchy R."/>
            <person name="Gladieux P."/>
            <person name="Thoren M.H."/>
            <person name="Johannesson H."/>
        </authorList>
    </citation>
    <scope>NUCLEOTIDE SEQUENCE</scope>
    <source>
        <strain evidence="2">CBS 606.72</strain>
    </source>
</reference>
<feature type="region of interest" description="Disordered" evidence="1">
    <location>
        <begin position="65"/>
        <end position="86"/>
    </location>
</feature>
<evidence type="ECO:0000313" key="2">
    <source>
        <dbReference type="EMBL" id="KAK0624165.1"/>
    </source>
</evidence>
<keyword evidence="3" id="KW-1185">Reference proteome</keyword>
<evidence type="ECO:0000256" key="1">
    <source>
        <dbReference type="SAM" id="MobiDB-lite"/>
    </source>
</evidence>
<name>A0AA39WZN3_9PEZI</name>
<dbReference type="Proteomes" id="UP001175000">
    <property type="component" value="Unassembled WGS sequence"/>
</dbReference>
<evidence type="ECO:0000313" key="3">
    <source>
        <dbReference type="Proteomes" id="UP001175000"/>
    </source>
</evidence>
<proteinExistence type="predicted"/>
<organism evidence="2 3">
    <name type="scientific">Immersiella caudata</name>
    <dbReference type="NCBI Taxonomy" id="314043"/>
    <lineage>
        <taxon>Eukaryota</taxon>
        <taxon>Fungi</taxon>
        <taxon>Dikarya</taxon>
        <taxon>Ascomycota</taxon>
        <taxon>Pezizomycotina</taxon>
        <taxon>Sordariomycetes</taxon>
        <taxon>Sordariomycetidae</taxon>
        <taxon>Sordariales</taxon>
        <taxon>Lasiosphaeriaceae</taxon>
        <taxon>Immersiella</taxon>
    </lineage>
</organism>